<dbReference type="EMBL" id="CAJOBI010325295">
    <property type="protein sequence ID" value="CAF5190831.1"/>
    <property type="molecule type" value="Genomic_DNA"/>
</dbReference>
<organism evidence="2 3">
    <name type="scientific">Rotaria magnacalcarata</name>
    <dbReference type="NCBI Taxonomy" id="392030"/>
    <lineage>
        <taxon>Eukaryota</taxon>
        <taxon>Metazoa</taxon>
        <taxon>Spiralia</taxon>
        <taxon>Gnathifera</taxon>
        <taxon>Rotifera</taxon>
        <taxon>Eurotatoria</taxon>
        <taxon>Bdelloidea</taxon>
        <taxon>Philodinida</taxon>
        <taxon>Philodinidae</taxon>
        <taxon>Rotaria</taxon>
    </lineage>
</organism>
<evidence type="ECO:0000313" key="3">
    <source>
        <dbReference type="Proteomes" id="UP000676336"/>
    </source>
</evidence>
<name>A0A8S3I1Z2_9BILA</name>
<evidence type="ECO:0000313" key="2">
    <source>
        <dbReference type="EMBL" id="CAF5190831.1"/>
    </source>
</evidence>
<dbReference type="Proteomes" id="UP000676336">
    <property type="component" value="Unassembled WGS sequence"/>
</dbReference>
<reference evidence="2" key="1">
    <citation type="submission" date="2021-02" db="EMBL/GenBank/DDBJ databases">
        <authorList>
            <person name="Nowell W R."/>
        </authorList>
    </citation>
    <scope>NUCLEOTIDE SEQUENCE</scope>
</reference>
<protein>
    <submittedName>
        <fullName evidence="2">Uncharacterized protein</fullName>
    </submittedName>
</protein>
<feature type="compositionally biased region" description="Polar residues" evidence="1">
    <location>
        <begin position="71"/>
        <end position="102"/>
    </location>
</feature>
<dbReference type="AlphaFoldDB" id="A0A8S3I1Z2"/>
<feature type="region of interest" description="Disordered" evidence="1">
    <location>
        <begin position="58"/>
        <end position="125"/>
    </location>
</feature>
<feature type="non-terminal residue" evidence="2">
    <location>
        <position position="1"/>
    </location>
</feature>
<proteinExistence type="predicted"/>
<evidence type="ECO:0000256" key="1">
    <source>
        <dbReference type="SAM" id="MobiDB-lite"/>
    </source>
</evidence>
<sequence>MDLCVTKDSLSTIMPKQQPTSENILNCELSDFLKKIEKPIEPTNIKNEDKKVIEITTKHSHTSPILHRLLTSPTKINENSQSSNQKDPVDNDNNNKSPQYQPRYSPFYVPETNTNRKLTPKDTLI</sequence>
<accession>A0A8S3I1Z2</accession>
<comment type="caution">
    <text evidence="2">The sequence shown here is derived from an EMBL/GenBank/DDBJ whole genome shotgun (WGS) entry which is preliminary data.</text>
</comment>
<gene>
    <name evidence="2" type="ORF">SMN809_LOCUS72243</name>
</gene>